<evidence type="ECO:0000256" key="3">
    <source>
        <dbReference type="ARBA" id="ARBA00022833"/>
    </source>
</evidence>
<reference evidence="6" key="1">
    <citation type="submission" date="2022-07" db="EMBL/GenBank/DDBJ databases">
        <title>Genome Sequence of Leucocoprinus birnbaumii.</title>
        <authorList>
            <person name="Buettner E."/>
        </authorList>
    </citation>
    <scope>NUCLEOTIDE SEQUENCE</scope>
    <source>
        <strain evidence="6">VT141</strain>
    </source>
</reference>
<evidence type="ECO:0000313" key="6">
    <source>
        <dbReference type="EMBL" id="KAJ3565161.1"/>
    </source>
</evidence>
<organism evidence="6 7">
    <name type="scientific">Leucocoprinus birnbaumii</name>
    <dbReference type="NCBI Taxonomy" id="56174"/>
    <lineage>
        <taxon>Eukaryota</taxon>
        <taxon>Fungi</taxon>
        <taxon>Dikarya</taxon>
        <taxon>Basidiomycota</taxon>
        <taxon>Agaricomycotina</taxon>
        <taxon>Agaricomycetes</taxon>
        <taxon>Agaricomycetidae</taxon>
        <taxon>Agaricales</taxon>
        <taxon>Agaricineae</taxon>
        <taxon>Agaricaceae</taxon>
        <taxon>Leucocoprinus</taxon>
    </lineage>
</organism>
<dbReference type="InterPro" id="IPR011057">
    <property type="entry name" value="Mss4-like_sf"/>
</dbReference>
<evidence type="ECO:0000259" key="5">
    <source>
        <dbReference type="PROSITE" id="PS51891"/>
    </source>
</evidence>
<name>A0AAD5VTZ9_9AGAR</name>
<comment type="caution">
    <text evidence="6">The sequence shown here is derived from an EMBL/GenBank/DDBJ whole genome shotgun (WGS) entry which is preliminary data.</text>
</comment>
<keyword evidence="7" id="KW-1185">Reference proteome</keyword>
<evidence type="ECO:0000256" key="1">
    <source>
        <dbReference type="ARBA" id="ARBA00005495"/>
    </source>
</evidence>
<comment type="similarity">
    <text evidence="1">Belongs to the Gfa family.</text>
</comment>
<evidence type="ECO:0000313" key="7">
    <source>
        <dbReference type="Proteomes" id="UP001213000"/>
    </source>
</evidence>
<dbReference type="InterPro" id="IPR006913">
    <property type="entry name" value="CENP-V/GFA"/>
</dbReference>
<keyword evidence="2" id="KW-0479">Metal-binding</keyword>
<dbReference type="GO" id="GO:0016846">
    <property type="term" value="F:carbon-sulfur lyase activity"/>
    <property type="evidence" value="ECO:0007669"/>
    <property type="project" value="InterPro"/>
</dbReference>
<dbReference type="AlphaFoldDB" id="A0AAD5VTZ9"/>
<dbReference type="Pfam" id="PF04828">
    <property type="entry name" value="GFA"/>
    <property type="match status" value="1"/>
</dbReference>
<keyword evidence="4" id="KW-0456">Lyase</keyword>
<sequence length="170" mass="18312">MPSTGSCLCGQVIIELDLVPEHQYTCYCVDCKKTSGSAFATNFLAPKSKINITGPVKSYSSPAATGNIVTRYFCSNCGSSVAHDSSLVPDLQALQTGIFPDFANVKIGHECEWLSPVMLLSNFGSEEINVLSVFVKNRWPGLGPIAGAEQVDAMPGLDFIMRARDLDKTE</sequence>
<protein>
    <recommendedName>
        <fullName evidence="5">CENP-V/GFA domain-containing protein</fullName>
    </recommendedName>
</protein>
<dbReference type="PROSITE" id="PS51891">
    <property type="entry name" value="CENP_V_GFA"/>
    <property type="match status" value="1"/>
</dbReference>
<dbReference type="EMBL" id="JANIEX010000595">
    <property type="protein sequence ID" value="KAJ3565161.1"/>
    <property type="molecule type" value="Genomic_DNA"/>
</dbReference>
<feature type="domain" description="CENP-V/GFA" evidence="5">
    <location>
        <begin position="3"/>
        <end position="129"/>
    </location>
</feature>
<dbReference type="Gene3D" id="3.90.1590.10">
    <property type="entry name" value="glutathione-dependent formaldehyde- activating enzyme (gfa)"/>
    <property type="match status" value="1"/>
</dbReference>
<keyword evidence="3" id="KW-0862">Zinc</keyword>
<dbReference type="GO" id="GO:0046872">
    <property type="term" value="F:metal ion binding"/>
    <property type="evidence" value="ECO:0007669"/>
    <property type="project" value="UniProtKB-KW"/>
</dbReference>
<accession>A0AAD5VTZ9</accession>
<dbReference type="Proteomes" id="UP001213000">
    <property type="component" value="Unassembled WGS sequence"/>
</dbReference>
<dbReference type="PANTHER" id="PTHR33337">
    <property type="entry name" value="GFA DOMAIN-CONTAINING PROTEIN"/>
    <property type="match status" value="1"/>
</dbReference>
<dbReference type="PANTHER" id="PTHR33337:SF40">
    <property type="entry name" value="CENP-V_GFA DOMAIN-CONTAINING PROTEIN-RELATED"/>
    <property type="match status" value="1"/>
</dbReference>
<evidence type="ECO:0000256" key="4">
    <source>
        <dbReference type="ARBA" id="ARBA00023239"/>
    </source>
</evidence>
<gene>
    <name evidence="6" type="ORF">NP233_g7816</name>
</gene>
<dbReference type="SUPFAM" id="SSF51316">
    <property type="entry name" value="Mss4-like"/>
    <property type="match status" value="1"/>
</dbReference>
<proteinExistence type="inferred from homology"/>
<evidence type="ECO:0000256" key="2">
    <source>
        <dbReference type="ARBA" id="ARBA00022723"/>
    </source>
</evidence>